<organism evidence="2 3">
    <name type="scientific">Absidia repens</name>
    <dbReference type="NCBI Taxonomy" id="90262"/>
    <lineage>
        <taxon>Eukaryota</taxon>
        <taxon>Fungi</taxon>
        <taxon>Fungi incertae sedis</taxon>
        <taxon>Mucoromycota</taxon>
        <taxon>Mucoromycotina</taxon>
        <taxon>Mucoromycetes</taxon>
        <taxon>Mucorales</taxon>
        <taxon>Cunninghamellaceae</taxon>
        <taxon>Absidia</taxon>
    </lineage>
</organism>
<dbReference type="EMBL" id="MCGE01000010">
    <property type="protein sequence ID" value="ORZ16879.1"/>
    <property type="molecule type" value="Genomic_DNA"/>
</dbReference>
<accession>A0A1X2IHM0</accession>
<evidence type="ECO:0000313" key="3">
    <source>
        <dbReference type="Proteomes" id="UP000193560"/>
    </source>
</evidence>
<comment type="caution">
    <text evidence="2">The sequence shown here is derived from an EMBL/GenBank/DDBJ whole genome shotgun (WGS) entry which is preliminary data.</text>
</comment>
<dbReference type="Proteomes" id="UP000193560">
    <property type="component" value="Unassembled WGS sequence"/>
</dbReference>
<dbReference type="STRING" id="90262.A0A1X2IHM0"/>
<gene>
    <name evidence="2" type="ORF">BCR42DRAFT_413376</name>
</gene>
<evidence type="ECO:0000259" key="1">
    <source>
        <dbReference type="Pfam" id="PF17800"/>
    </source>
</evidence>
<sequence>MGSKLWGLSLSPGEKHALLHPGTLKLNHATLPLVKLAPGRSQLKVLSNGEEYVLCTLSHDAVQEQKLDLSFTEDMIDCVLLVTGTNAISLTGFLHDEDEDFQLDEEDEEEDGSGMLQFRDPSDNRFLGGFELRHFGLGSPPLTPVYDNIDLRKEEITPEDKSLHDNIVQGLINSMMNSGDRYQLKTAKRIAKNWKLGHKNGAKRK</sequence>
<dbReference type="Pfam" id="PF17800">
    <property type="entry name" value="NPL"/>
    <property type="match status" value="1"/>
</dbReference>
<proteinExistence type="predicted"/>
<dbReference type="OrthoDB" id="2265977at2759"/>
<feature type="domain" description="Nucleoplasmin-like" evidence="1">
    <location>
        <begin position="5"/>
        <end position="93"/>
    </location>
</feature>
<name>A0A1X2IHM0_9FUNG</name>
<protein>
    <recommendedName>
        <fullName evidence="1">Nucleoplasmin-like domain-containing protein</fullName>
    </recommendedName>
</protein>
<dbReference type="AlphaFoldDB" id="A0A1X2IHM0"/>
<dbReference type="InterPro" id="IPR041232">
    <property type="entry name" value="NPL"/>
</dbReference>
<dbReference type="Gene3D" id="2.60.120.340">
    <property type="entry name" value="Nucleoplasmin core domain"/>
    <property type="match status" value="1"/>
</dbReference>
<reference evidence="2 3" key="1">
    <citation type="submission" date="2016-07" db="EMBL/GenBank/DDBJ databases">
        <title>Pervasive Adenine N6-methylation of Active Genes in Fungi.</title>
        <authorList>
            <consortium name="DOE Joint Genome Institute"/>
            <person name="Mondo S.J."/>
            <person name="Dannebaum R.O."/>
            <person name="Kuo R.C."/>
            <person name="Labutti K."/>
            <person name="Haridas S."/>
            <person name="Kuo A."/>
            <person name="Salamov A."/>
            <person name="Ahrendt S.R."/>
            <person name="Lipzen A."/>
            <person name="Sullivan W."/>
            <person name="Andreopoulos W.B."/>
            <person name="Clum A."/>
            <person name="Lindquist E."/>
            <person name="Daum C."/>
            <person name="Ramamoorthy G.K."/>
            <person name="Gryganskyi A."/>
            <person name="Culley D."/>
            <person name="Magnuson J.K."/>
            <person name="James T.Y."/>
            <person name="O'Malley M.A."/>
            <person name="Stajich J.E."/>
            <person name="Spatafora J.W."/>
            <person name="Visel A."/>
            <person name="Grigoriev I.V."/>
        </authorList>
    </citation>
    <scope>NUCLEOTIDE SEQUENCE [LARGE SCALE GENOMIC DNA]</scope>
    <source>
        <strain evidence="2 3">NRRL 1336</strain>
    </source>
</reference>
<evidence type="ECO:0000313" key="2">
    <source>
        <dbReference type="EMBL" id="ORZ16879.1"/>
    </source>
</evidence>
<keyword evidence="3" id="KW-1185">Reference proteome</keyword>